<evidence type="ECO:0000313" key="2">
    <source>
        <dbReference type="EMBL" id="OPJ83915.1"/>
    </source>
</evidence>
<reference evidence="2 3" key="1">
    <citation type="submission" date="2016-02" db="EMBL/GenBank/DDBJ databases">
        <title>Band-tailed pigeon sequencing and assembly.</title>
        <authorList>
            <person name="Soares A.E."/>
            <person name="Novak B.J."/>
            <person name="Rice E.S."/>
            <person name="O'Connell B."/>
            <person name="Chang D."/>
            <person name="Weber S."/>
            <person name="Shapiro B."/>
        </authorList>
    </citation>
    <scope>NUCLEOTIDE SEQUENCE [LARGE SCALE GENOMIC DNA]</scope>
    <source>
        <strain evidence="2">BTP2013</strain>
        <tissue evidence="2">Blood</tissue>
    </source>
</reference>
<organism evidence="2 3">
    <name type="scientific">Patagioenas fasciata monilis</name>
    <dbReference type="NCBI Taxonomy" id="372326"/>
    <lineage>
        <taxon>Eukaryota</taxon>
        <taxon>Metazoa</taxon>
        <taxon>Chordata</taxon>
        <taxon>Craniata</taxon>
        <taxon>Vertebrata</taxon>
        <taxon>Euteleostomi</taxon>
        <taxon>Archelosauria</taxon>
        <taxon>Archosauria</taxon>
        <taxon>Dinosauria</taxon>
        <taxon>Saurischia</taxon>
        <taxon>Theropoda</taxon>
        <taxon>Coelurosauria</taxon>
        <taxon>Aves</taxon>
        <taxon>Neognathae</taxon>
        <taxon>Neoaves</taxon>
        <taxon>Columbimorphae</taxon>
        <taxon>Columbiformes</taxon>
        <taxon>Columbidae</taxon>
        <taxon>Patagioenas</taxon>
    </lineage>
</organism>
<dbReference type="Proteomes" id="UP000190648">
    <property type="component" value="Unassembled WGS sequence"/>
</dbReference>
<dbReference type="AlphaFoldDB" id="A0A1V4KHM3"/>
<gene>
    <name evidence="2" type="ORF">AV530_004600</name>
</gene>
<evidence type="ECO:0000313" key="3">
    <source>
        <dbReference type="Proteomes" id="UP000190648"/>
    </source>
</evidence>
<feature type="compositionally biased region" description="Basic and acidic residues" evidence="1">
    <location>
        <begin position="87"/>
        <end position="103"/>
    </location>
</feature>
<name>A0A1V4KHM3_PATFA</name>
<proteinExistence type="predicted"/>
<feature type="region of interest" description="Disordered" evidence="1">
    <location>
        <begin position="1"/>
        <end position="139"/>
    </location>
</feature>
<keyword evidence="3" id="KW-1185">Reference proteome</keyword>
<sequence length="139" mass="14985">MPFRQSTWKIKRLPSSPRATGAGGASERQRCGRAAQATAAQRCFSRRVTAPTQLSSEKKWQRGVTEQPLRSEGADRQAEDGGAGPCQKRDSLARTRQVEKPQDPLRAAGAVGTKRGPLGTPGNEQRESGSARFPLEGVD</sequence>
<comment type="caution">
    <text evidence="2">The sequence shown here is derived from an EMBL/GenBank/DDBJ whole genome shotgun (WGS) entry which is preliminary data.</text>
</comment>
<dbReference type="EMBL" id="LSYS01003090">
    <property type="protein sequence ID" value="OPJ83915.1"/>
    <property type="molecule type" value="Genomic_DNA"/>
</dbReference>
<protein>
    <submittedName>
        <fullName evidence="2">Uncharacterized protein</fullName>
    </submittedName>
</protein>
<evidence type="ECO:0000256" key="1">
    <source>
        <dbReference type="SAM" id="MobiDB-lite"/>
    </source>
</evidence>
<accession>A0A1V4KHM3</accession>